<evidence type="ECO:0000313" key="3">
    <source>
        <dbReference type="Proteomes" id="UP000220102"/>
    </source>
</evidence>
<dbReference type="GO" id="GO:0016779">
    <property type="term" value="F:nucleotidyltransferase activity"/>
    <property type="evidence" value="ECO:0007669"/>
    <property type="project" value="UniProtKB-KW"/>
</dbReference>
<evidence type="ECO:0000256" key="1">
    <source>
        <dbReference type="SAM" id="Phobius"/>
    </source>
</evidence>
<sequence>MHLLALIVPFGMDALGRETALWVLIPLTAIAVGADILRAYSSRVNRLIRTIFGPLMRTEELPDVGTGVVINGATSVLVAATLLTLIFPLWIAVPMFVMTMIADAAAALVGRAVGQYRWPGRRHTVEGTLAFITTGLIVTSFFPLAFPLQIAGVVTASIAEAIPLPINDNIAVPLIASGVVWGLAVAGPAPAF</sequence>
<proteinExistence type="predicted"/>
<keyword evidence="1" id="KW-0472">Membrane</keyword>
<keyword evidence="1" id="KW-0812">Transmembrane</keyword>
<dbReference type="PANTHER" id="PTHR31303">
    <property type="entry name" value="CTP-DEPENDENT DIACYLGLYCEROL KINASE 1"/>
    <property type="match status" value="1"/>
</dbReference>
<name>A0A2A8D0C8_9BACT</name>
<dbReference type="GO" id="GO:0004143">
    <property type="term" value="F:ATP-dependent diacylglycerol kinase activity"/>
    <property type="evidence" value="ECO:0007669"/>
    <property type="project" value="InterPro"/>
</dbReference>
<feature type="transmembrane region" description="Helical" evidence="1">
    <location>
        <begin position="129"/>
        <end position="150"/>
    </location>
</feature>
<feature type="transmembrane region" description="Helical" evidence="1">
    <location>
        <begin position="170"/>
        <end position="189"/>
    </location>
</feature>
<feature type="transmembrane region" description="Helical" evidence="1">
    <location>
        <begin position="61"/>
        <end position="83"/>
    </location>
</feature>
<feature type="transmembrane region" description="Helical" evidence="1">
    <location>
        <begin position="20"/>
        <end position="40"/>
    </location>
</feature>
<organism evidence="2 3">
    <name type="scientific">Longibacter salinarum</name>
    <dbReference type="NCBI Taxonomy" id="1850348"/>
    <lineage>
        <taxon>Bacteria</taxon>
        <taxon>Pseudomonadati</taxon>
        <taxon>Rhodothermota</taxon>
        <taxon>Rhodothermia</taxon>
        <taxon>Rhodothermales</taxon>
        <taxon>Salisaetaceae</taxon>
        <taxon>Longibacter</taxon>
    </lineage>
</organism>
<dbReference type="InterPro" id="IPR037997">
    <property type="entry name" value="Dgk1-like"/>
</dbReference>
<keyword evidence="1" id="KW-1133">Transmembrane helix</keyword>
<reference evidence="2 3" key="1">
    <citation type="submission" date="2017-10" db="EMBL/GenBank/DDBJ databases">
        <title>Draft genome of Longibacter Salinarum.</title>
        <authorList>
            <person name="Goh K.M."/>
            <person name="Shamsir M.S."/>
            <person name="Lim S.W."/>
        </authorList>
    </citation>
    <scope>NUCLEOTIDE SEQUENCE [LARGE SCALE GENOMIC DNA]</scope>
    <source>
        <strain evidence="2 3">KCTC 52045</strain>
    </source>
</reference>
<keyword evidence="3" id="KW-1185">Reference proteome</keyword>
<gene>
    <name evidence="2" type="ORF">CRI94_08380</name>
</gene>
<comment type="caution">
    <text evidence="2">The sequence shown here is derived from an EMBL/GenBank/DDBJ whole genome shotgun (WGS) entry which is preliminary data.</text>
</comment>
<protein>
    <submittedName>
        <fullName evidence="2">Phosphatidate cytidylyltransferase</fullName>
    </submittedName>
</protein>
<keyword evidence="2" id="KW-0808">Transferase</keyword>
<accession>A0A2A8D0C8</accession>
<dbReference type="Proteomes" id="UP000220102">
    <property type="component" value="Unassembled WGS sequence"/>
</dbReference>
<dbReference type="AlphaFoldDB" id="A0A2A8D0C8"/>
<feature type="transmembrane region" description="Helical" evidence="1">
    <location>
        <begin position="89"/>
        <end position="109"/>
    </location>
</feature>
<dbReference type="OrthoDB" id="1495427at2"/>
<dbReference type="PANTHER" id="PTHR31303:SF1">
    <property type="entry name" value="CTP-DEPENDENT DIACYLGLYCEROL KINASE 1"/>
    <property type="match status" value="1"/>
</dbReference>
<dbReference type="EMBL" id="PDEQ01000003">
    <property type="protein sequence ID" value="PEN14108.1"/>
    <property type="molecule type" value="Genomic_DNA"/>
</dbReference>
<keyword evidence="2" id="KW-0548">Nucleotidyltransferase</keyword>
<evidence type="ECO:0000313" key="2">
    <source>
        <dbReference type="EMBL" id="PEN14108.1"/>
    </source>
</evidence>